<comment type="caution">
    <text evidence="2">The sequence shown here is derived from an EMBL/GenBank/DDBJ whole genome shotgun (WGS) entry which is preliminary data.</text>
</comment>
<reference evidence="2" key="1">
    <citation type="submission" date="2023-01" db="EMBL/GenBank/DDBJ databases">
        <title>Genome assembly of the deep-sea coral Lophelia pertusa.</title>
        <authorList>
            <person name="Herrera S."/>
            <person name="Cordes E."/>
        </authorList>
    </citation>
    <scope>NUCLEOTIDE SEQUENCE</scope>
    <source>
        <strain evidence="2">USNM1676648</strain>
        <tissue evidence="2">Polyp</tissue>
    </source>
</reference>
<feature type="compositionally biased region" description="Polar residues" evidence="1">
    <location>
        <begin position="33"/>
        <end position="44"/>
    </location>
</feature>
<name>A0A9X0CTF2_9CNID</name>
<organism evidence="2 3">
    <name type="scientific">Desmophyllum pertusum</name>
    <dbReference type="NCBI Taxonomy" id="174260"/>
    <lineage>
        <taxon>Eukaryota</taxon>
        <taxon>Metazoa</taxon>
        <taxon>Cnidaria</taxon>
        <taxon>Anthozoa</taxon>
        <taxon>Hexacorallia</taxon>
        <taxon>Scleractinia</taxon>
        <taxon>Caryophylliina</taxon>
        <taxon>Caryophylliidae</taxon>
        <taxon>Desmophyllum</taxon>
    </lineage>
</organism>
<dbReference type="OrthoDB" id="10573668at2759"/>
<evidence type="ECO:0000313" key="3">
    <source>
        <dbReference type="Proteomes" id="UP001163046"/>
    </source>
</evidence>
<dbReference type="Proteomes" id="UP001163046">
    <property type="component" value="Unassembled WGS sequence"/>
</dbReference>
<feature type="region of interest" description="Disordered" evidence="1">
    <location>
        <begin position="26"/>
        <end position="49"/>
    </location>
</feature>
<accession>A0A9X0CTF2</accession>
<evidence type="ECO:0000256" key="1">
    <source>
        <dbReference type="SAM" id="MobiDB-lite"/>
    </source>
</evidence>
<dbReference type="AlphaFoldDB" id="A0A9X0CTF2"/>
<dbReference type="EMBL" id="MU826830">
    <property type="protein sequence ID" value="KAJ7373558.1"/>
    <property type="molecule type" value="Genomic_DNA"/>
</dbReference>
<keyword evidence="3" id="KW-1185">Reference proteome</keyword>
<proteinExistence type="predicted"/>
<gene>
    <name evidence="2" type="ORF">OS493_011161</name>
</gene>
<evidence type="ECO:0000313" key="2">
    <source>
        <dbReference type="EMBL" id="KAJ7373558.1"/>
    </source>
</evidence>
<sequence>MARSEWMGRHAEVPHFRYTDGTTYLKEAPSPERTGNLSRWSVTSPPQPQGFEISEEEGHFTVSYLAKQLERSAGTWDVYS</sequence>
<protein>
    <submittedName>
        <fullName evidence="2">Uncharacterized protein</fullName>
    </submittedName>
</protein>